<name>A0AA38PDW3_9AGAR</name>
<protein>
    <submittedName>
        <fullName evidence="2">Uncharacterized protein</fullName>
    </submittedName>
</protein>
<feature type="signal peptide" evidence="1">
    <location>
        <begin position="1"/>
        <end position="24"/>
    </location>
</feature>
<comment type="caution">
    <text evidence="2">The sequence shown here is derived from an EMBL/GenBank/DDBJ whole genome shotgun (WGS) entry which is preliminary data.</text>
</comment>
<evidence type="ECO:0000313" key="3">
    <source>
        <dbReference type="Proteomes" id="UP001163846"/>
    </source>
</evidence>
<evidence type="ECO:0000313" key="2">
    <source>
        <dbReference type="EMBL" id="KAJ3841114.1"/>
    </source>
</evidence>
<keyword evidence="1" id="KW-0732">Signal</keyword>
<dbReference type="EMBL" id="MU806051">
    <property type="protein sequence ID" value="KAJ3841114.1"/>
    <property type="molecule type" value="Genomic_DNA"/>
</dbReference>
<sequence>MTRLTRLTLRAVLMLGLLSSGVLAAPASTPQSTGAQALDRCSESQTGGTPATANVRIRARGGCMSFSPEEDVVISLFPETDVGKLVNAGIPDIIKEINKLMFKLDPGKAQATGDLPTKLMSLREPTRDMKRTYSKLISKVVWAQLIFAQTASQLKSGEPNPLTPVLNKLQQDLAKIQ</sequence>
<proteinExistence type="predicted"/>
<feature type="chain" id="PRO_5041354231" evidence="1">
    <location>
        <begin position="25"/>
        <end position="177"/>
    </location>
</feature>
<keyword evidence="3" id="KW-1185">Reference proteome</keyword>
<organism evidence="2 3">
    <name type="scientific">Lentinula raphanica</name>
    <dbReference type="NCBI Taxonomy" id="153919"/>
    <lineage>
        <taxon>Eukaryota</taxon>
        <taxon>Fungi</taxon>
        <taxon>Dikarya</taxon>
        <taxon>Basidiomycota</taxon>
        <taxon>Agaricomycotina</taxon>
        <taxon>Agaricomycetes</taxon>
        <taxon>Agaricomycetidae</taxon>
        <taxon>Agaricales</taxon>
        <taxon>Marasmiineae</taxon>
        <taxon>Omphalotaceae</taxon>
        <taxon>Lentinula</taxon>
    </lineage>
</organism>
<accession>A0AA38PDW3</accession>
<dbReference type="Proteomes" id="UP001163846">
    <property type="component" value="Unassembled WGS sequence"/>
</dbReference>
<dbReference type="AlphaFoldDB" id="A0AA38PDW3"/>
<gene>
    <name evidence="2" type="ORF">F5878DRAFT_611135</name>
</gene>
<reference evidence="2" key="1">
    <citation type="submission" date="2022-08" db="EMBL/GenBank/DDBJ databases">
        <authorList>
            <consortium name="DOE Joint Genome Institute"/>
            <person name="Min B."/>
            <person name="Riley R."/>
            <person name="Sierra-Patev S."/>
            <person name="Naranjo-Ortiz M."/>
            <person name="Looney B."/>
            <person name="Konkel Z."/>
            <person name="Slot J.C."/>
            <person name="Sakamoto Y."/>
            <person name="Steenwyk J.L."/>
            <person name="Rokas A."/>
            <person name="Carro J."/>
            <person name="Camarero S."/>
            <person name="Ferreira P."/>
            <person name="Molpeceres G."/>
            <person name="Ruiz-Duenas F.J."/>
            <person name="Serrano A."/>
            <person name="Henrissat B."/>
            <person name="Drula E."/>
            <person name="Hughes K.W."/>
            <person name="Mata J.L."/>
            <person name="Ishikawa N.K."/>
            <person name="Vargas-Isla R."/>
            <person name="Ushijima S."/>
            <person name="Smith C.A."/>
            <person name="Ahrendt S."/>
            <person name="Andreopoulos W."/>
            <person name="He G."/>
            <person name="Labutti K."/>
            <person name="Lipzen A."/>
            <person name="Ng V."/>
            <person name="Sandor L."/>
            <person name="Barry K."/>
            <person name="Martinez A.T."/>
            <person name="Xiao Y."/>
            <person name="Gibbons J.G."/>
            <person name="Terashima K."/>
            <person name="Hibbett D.S."/>
            <person name="Grigoriev I.V."/>
        </authorList>
    </citation>
    <scope>NUCLEOTIDE SEQUENCE</scope>
    <source>
        <strain evidence="2">TFB9207</strain>
    </source>
</reference>
<evidence type="ECO:0000256" key="1">
    <source>
        <dbReference type="SAM" id="SignalP"/>
    </source>
</evidence>